<organism evidence="1 2">
    <name type="scientific">Pyricularia oryzae</name>
    <name type="common">Rice blast fungus</name>
    <name type="synonym">Magnaporthe oryzae</name>
    <dbReference type="NCBI Taxonomy" id="318829"/>
    <lineage>
        <taxon>Eukaryota</taxon>
        <taxon>Fungi</taxon>
        <taxon>Dikarya</taxon>
        <taxon>Ascomycota</taxon>
        <taxon>Pezizomycotina</taxon>
        <taxon>Sordariomycetes</taxon>
        <taxon>Sordariomycetidae</taxon>
        <taxon>Magnaporthales</taxon>
        <taxon>Pyriculariaceae</taxon>
        <taxon>Pyricularia</taxon>
    </lineage>
</organism>
<name>A0A4P7MXM8_PYROR</name>
<sequence>MHASTLFTLALATLASSAAVTSPPGTIEARFDASTGLEGRSELARRACNCGSAFSCSGGVTSCCSSTGGFGMCNSDTNRCMCGTSCNPLQCSQRP</sequence>
<evidence type="ECO:0000313" key="1">
    <source>
        <dbReference type="EMBL" id="QBZ54808.1"/>
    </source>
</evidence>
<protein>
    <submittedName>
        <fullName evidence="1">Uncharacterized protein</fullName>
    </submittedName>
</protein>
<dbReference type="AlphaFoldDB" id="A0A4P7MXM8"/>
<dbReference type="Proteomes" id="UP000294847">
    <property type="component" value="Chromosome 1"/>
</dbReference>
<dbReference type="EMBL" id="CP034204">
    <property type="protein sequence ID" value="QBZ54808.1"/>
    <property type="molecule type" value="Genomic_DNA"/>
</dbReference>
<evidence type="ECO:0000313" key="2">
    <source>
        <dbReference type="Proteomes" id="UP000294847"/>
    </source>
</evidence>
<dbReference type="VEuPathDB" id="FungiDB:M_BR32_EuGene_00128741"/>
<accession>A0A4P7MXM8</accession>
<gene>
    <name evidence="1" type="ORF">PoMZ_10517</name>
</gene>
<proteinExistence type="predicted"/>
<reference evidence="1 2" key="1">
    <citation type="journal article" date="2019" name="Mol. Biol. Evol.">
        <title>Blast fungal genomes show frequent chromosomal changes, gene gains and losses, and effector gene turnover.</title>
        <authorList>
            <person name="Gomez Luciano L.B."/>
            <person name="Jason Tsai I."/>
            <person name="Chuma I."/>
            <person name="Tosa Y."/>
            <person name="Chen Y.H."/>
            <person name="Li J.Y."/>
            <person name="Li M.Y."/>
            <person name="Jade Lu M.Y."/>
            <person name="Nakayashiki H."/>
            <person name="Li W.H."/>
        </authorList>
    </citation>
    <scope>NUCLEOTIDE SEQUENCE [LARGE SCALE GENOMIC DNA]</scope>
    <source>
        <strain evidence="1">MZ5-1-6</strain>
    </source>
</reference>